<evidence type="ECO:0000256" key="8">
    <source>
        <dbReference type="ARBA" id="ARBA00023136"/>
    </source>
</evidence>
<dbReference type="Pfam" id="PF00664">
    <property type="entry name" value="ABC_membrane"/>
    <property type="match status" value="2"/>
</dbReference>
<dbReference type="SMART" id="SM00382">
    <property type="entry name" value="AAA"/>
    <property type="match status" value="2"/>
</dbReference>
<feature type="transmembrane region" description="Helical" evidence="10">
    <location>
        <begin position="515"/>
        <end position="533"/>
    </location>
</feature>
<keyword evidence="5" id="KW-0547">Nucleotide-binding</keyword>
<dbReference type="InterPro" id="IPR044726">
    <property type="entry name" value="ABCC_6TM_D2"/>
</dbReference>
<sequence length="1862" mass="202422">MPNQITPHGCPTHSQMPHYTAASSRDAVSDSSPLLSGVSKHPDQPQKAGARHNNVGISAEAGLYAAILLCACSAGLWTIPATRQVEDLVCRQHYGVVKPVDEERCKEDSIQGKVAMTFAIYGSLEAAIAAVAALPWGIVADGVGRKSVLSLAVLGVMLDQLWFLVVCAFPSLLPLNAMWFGSSLLVIGGGNPVVSAVIFSMLTDITTPENRANKFMAAHLSSMIGNLGSPIVAGWMMDRTGPWPVMCLSLFGFAVVGYTIRLMPETRPVSRVSLDTLTDEELSIKPSHRIASQLRELSSLMKLPSLVILLVAMLNLFPVTLSTFQFMIIFASRRFHISTSQTGFLSFFYGISVVVVITAILPSLSKLLLSPRAPRALRFENSNKRDLFLARASAAMLLLGSSCLALSPTLTAFTGGLALLSLGSGWGSYARSLLLHLGNLILNSNVTVQTSGLSTAASALSLVAALCMLGLSFFEHSRSPRPSILLNTFLISTILLDAAQVRSLWLSAVTSREVIVARTFTAAAAWKLVLIVLESWRKLSWVRWDSKDHSPEETSGLFGLATFSWLNPLFTSGYKTVLSVPDLFPLDKSLSVKTLQDTTHKLEPEHFHGQNHGLARALGRTLVVPLLMPVAPRIALLGLVFCQPFLLEALLNFLADPEASRHANRGYGLIGATLIVYMGIPIANALYWYFQERLLCAIRAYLAAAIYKKTLQSKASTADNSAALTLMSADIERVRMGLMEFHEFWANPIQAGLACWLLEKKLGASFAVPIVLVVLCVAGSTVLMRYIGPRQMAWMERIQKRISHTADVFGNMKSLKISGLEVPVENTINSLRLDELKVGGRFRWLLVVSVGIGFTPVLLAPVFTLAITATSLDVTTIFTSISYLLLLSEPLSSLFQLVPQVLAAFTCLQRVQSFLQQDSRHDFRDHDVFIHPKDSSPAPPVAKIINASFGWAEGTFVLRDINVVIPPGLTMVVGPVASGKSTFCKALLGETPFAEGQTVLNINCRTVGYCEQVPFLWNASIRNNIVGFSTPVDESRYKAAIEATLLSQDLLLLPRGDQTEVGSDGISLSGGQKQRVSIARALYGHYDLLIFDHVLSALDADTRHHVFRRVFGPSGMLKTRAANAVLCTNSTQHLQSADYVVALTADGTLADKGSFDRVMARGRESINSLIGSSGADKGADLGKSAASASTTEVGSPTCHDGHAALENQQDAKDETRIMGDAAVFGFYCRNIGTVPMLFFAGFGVLFGFSYNSPTIWLKFWGEDASSSNPAHSTSFYVGLYALFQCVALGSLIAEAILGLLLIIRLSGANLHKEALRAVFAAPLSYFSTTDTGALTNLFSQDMTLIDGELPQALTNTSLQIWVGLGSAAVIATSSPFVMISYPFIMAVVYCIQRFYLRTSRQLRLLDLEAKAPLYTNFIDTIRGVVTFRAFGWKDEATRLNSSLVDTSQRPEYLLSMVQRWLSFVLGVVVAVIAVLVVVLSTQLRSNAGFAGASMVSIMSFGRTLANLVEKYTLLETSIGAVARLKSFSENTPREASTREVVVPPASWPEKALVEIKGVSASYTDDHNLTTNDDGLAAPSNHVNLALQNLTLTIEPGHKVAVCGRTGSGKSSLVLLLLRLLDPLPSSFGDISIDGLSLYTIDRAALRQRIIAIPQDAVFFPDGMSFRKNLDAFEIATDEECQAALETVRLWETVCDQGGLEASMKADTLSLGQKQLFSLARAILRKRVRMRKFLANAGAIYMTSDGPLVVKEGIELQTAAGAIDEDHQLGGLLILDEFSSSVDAETEQEMQRIIWSEFRSYTILMISHRLKMVMDFDRVVILDSGKVVEQGIPRELVRREGSWFKHLCTVGGEQRGKDVSSIE</sequence>
<evidence type="ECO:0000256" key="1">
    <source>
        <dbReference type="ARBA" id="ARBA00004651"/>
    </source>
</evidence>
<gene>
    <name evidence="13" type="ORF">CTRI78_v005865</name>
</gene>
<feature type="transmembrane region" description="Helical" evidence="10">
    <location>
        <begin position="1315"/>
        <end position="1338"/>
    </location>
</feature>
<feature type="domain" description="ABC transmembrane type-1" evidence="12">
    <location>
        <begin position="643"/>
        <end position="903"/>
    </location>
</feature>
<dbReference type="Gene3D" id="1.20.1250.20">
    <property type="entry name" value="MFS general substrate transporter like domains"/>
    <property type="match status" value="1"/>
</dbReference>
<evidence type="ECO:0000256" key="5">
    <source>
        <dbReference type="ARBA" id="ARBA00022741"/>
    </source>
</evidence>
<feature type="transmembrane region" description="Helical" evidence="10">
    <location>
        <begin position="179"/>
        <end position="203"/>
    </location>
</feature>
<dbReference type="EMBL" id="RYZW01000051">
    <property type="protein sequence ID" value="TDZ54916.1"/>
    <property type="molecule type" value="Genomic_DNA"/>
</dbReference>
<feature type="transmembrane region" description="Helical" evidence="10">
    <location>
        <begin position="452"/>
        <end position="472"/>
    </location>
</feature>
<keyword evidence="14" id="KW-1185">Reference proteome</keyword>
<proteinExistence type="predicted"/>
<feature type="transmembrane region" description="Helical" evidence="10">
    <location>
        <begin position="1236"/>
        <end position="1257"/>
    </location>
</feature>
<feature type="transmembrane region" description="Helical" evidence="10">
    <location>
        <begin position="766"/>
        <end position="787"/>
    </location>
</feature>
<dbReference type="Pfam" id="PF00005">
    <property type="entry name" value="ABC_tran"/>
    <property type="match status" value="2"/>
</dbReference>
<feature type="transmembrane region" description="Helical" evidence="10">
    <location>
        <begin position="1277"/>
        <end position="1303"/>
    </location>
</feature>
<evidence type="ECO:0000313" key="14">
    <source>
        <dbReference type="Proteomes" id="UP000295703"/>
    </source>
</evidence>
<name>A0A4R8RDN8_COLTR</name>
<evidence type="ECO:0000256" key="7">
    <source>
        <dbReference type="ARBA" id="ARBA00022989"/>
    </source>
</evidence>
<dbReference type="Proteomes" id="UP000295703">
    <property type="component" value="Unassembled WGS sequence"/>
</dbReference>
<dbReference type="InterPro" id="IPR003593">
    <property type="entry name" value="AAA+_ATPase"/>
</dbReference>
<dbReference type="CDD" id="cd18579">
    <property type="entry name" value="ABC_6TM_ABCC_D1"/>
    <property type="match status" value="1"/>
</dbReference>
<keyword evidence="7 10" id="KW-1133">Transmembrane helix</keyword>
<evidence type="ECO:0000259" key="12">
    <source>
        <dbReference type="PROSITE" id="PS50929"/>
    </source>
</evidence>
<dbReference type="GO" id="GO:0005886">
    <property type="term" value="C:plasma membrane"/>
    <property type="evidence" value="ECO:0007669"/>
    <property type="project" value="UniProtKB-SubCell"/>
</dbReference>
<dbReference type="Gene3D" id="1.20.1560.10">
    <property type="entry name" value="ABC transporter type 1, transmembrane domain"/>
    <property type="match status" value="2"/>
</dbReference>
<dbReference type="PANTHER" id="PTHR24223">
    <property type="entry name" value="ATP-BINDING CASSETTE SUB-FAMILY C"/>
    <property type="match status" value="1"/>
</dbReference>
<dbReference type="PROSITE" id="PS50893">
    <property type="entry name" value="ABC_TRANSPORTER_2"/>
    <property type="match status" value="2"/>
</dbReference>
<feature type="domain" description="ABC transporter" evidence="11">
    <location>
        <begin position="1568"/>
        <end position="1848"/>
    </location>
</feature>
<dbReference type="InterPro" id="IPR011701">
    <property type="entry name" value="MFS"/>
</dbReference>
<keyword evidence="2" id="KW-0813">Transport</keyword>
<feature type="transmembrane region" description="Helical" evidence="10">
    <location>
        <begin position="118"/>
        <end position="139"/>
    </location>
</feature>
<dbReference type="FunFam" id="1.20.1560.10:FF:000066">
    <property type="entry name" value="ABC multidrug transporter (Eurofung)"/>
    <property type="match status" value="1"/>
</dbReference>
<feature type="transmembrane region" description="Helical" evidence="10">
    <location>
        <begin position="634"/>
        <end position="655"/>
    </location>
</feature>
<feature type="transmembrane region" description="Helical" evidence="10">
    <location>
        <begin position="243"/>
        <end position="263"/>
    </location>
</feature>
<dbReference type="CDD" id="cd18580">
    <property type="entry name" value="ABC_6TM_ABCC_D2"/>
    <property type="match status" value="1"/>
</dbReference>
<feature type="transmembrane region" description="Helical" evidence="10">
    <location>
        <begin position="1460"/>
        <end position="1481"/>
    </location>
</feature>
<dbReference type="PANTHER" id="PTHR24223:SF345">
    <property type="entry name" value="ABC MULTIDRUG TRANSPORTER (EUROFUNG)"/>
    <property type="match status" value="1"/>
</dbReference>
<keyword evidence="8 10" id="KW-0472">Membrane</keyword>
<evidence type="ECO:0000256" key="10">
    <source>
        <dbReference type="SAM" id="Phobius"/>
    </source>
</evidence>
<dbReference type="InterPro" id="IPR036640">
    <property type="entry name" value="ABC1_TM_sf"/>
</dbReference>
<organism evidence="13 14">
    <name type="scientific">Colletotrichum trifolii</name>
    <dbReference type="NCBI Taxonomy" id="5466"/>
    <lineage>
        <taxon>Eukaryota</taxon>
        <taxon>Fungi</taxon>
        <taxon>Dikarya</taxon>
        <taxon>Ascomycota</taxon>
        <taxon>Pezizomycotina</taxon>
        <taxon>Sordariomycetes</taxon>
        <taxon>Hypocreomycetidae</taxon>
        <taxon>Glomerellales</taxon>
        <taxon>Glomerellaceae</taxon>
        <taxon>Colletotrichum</taxon>
        <taxon>Colletotrichum orbiculare species complex</taxon>
    </lineage>
</organism>
<dbReference type="GO" id="GO:0005524">
    <property type="term" value="F:ATP binding"/>
    <property type="evidence" value="ECO:0007669"/>
    <property type="project" value="UniProtKB-KW"/>
</dbReference>
<evidence type="ECO:0000313" key="13">
    <source>
        <dbReference type="EMBL" id="TDZ54916.1"/>
    </source>
</evidence>
<dbReference type="Pfam" id="PF07690">
    <property type="entry name" value="MFS_1"/>
    <property type="match status" value="1"/>
</dbReference>
<evidence type="ECO:0000256" key="9">
    <source>
        <dbReference type="SAM" id="MobiDB-lite"/>
    </source>
</evidence>
<feature type="domain" description="ABC transmembrane type-1" evidence="12">
    <location>
        <begin position="1237"/>
        <end position="1516"/>
    </location>
</feature>
<evidence type="ECO:0000256" key="6">
    <source>
        <dbReference type="ARBA" id="ARBA00022840"/>
    </source>
</evidence>
<dbReference type="SUPFAM" id="SSF103473">
    <property type="entry name" value="MFS general substrate transporter"/>
    <property type="match status" value="1"/>
</dbReference>
<dbReference type="SUPFAM" id="SSF52540">
    <property type="entry name" value="P-loop containing nucleoside triphosphate hydrolases"/>
    <property type="match status" value="2"/>
</dbReference>
<accession>A0A4R8RDN8</accession>
<dbReference type="PROSITE" id="PS50929">
    <property type="entry name" value="ABC_TM1F"/>
    <property type="match status" value="2"/>
</dbReference>
<feature type="region of interest" description="Disordered" evidence="9">
    <location>
        <begin position="1"/>
        <end position="50"/>
    </location>
</feature>
<feature type="transmembrane region" description="Helical" evidence="10">
    <location>
        <begin position="215"/>
        <end position="237"/>
    </location>
</feature>
<dbReference type="Gene3D" id="3.40.50.300">
    <property type="entry name" value="P-loop containing nucleotide triphosphate hydrolases"/>
    <property type="match status" value="2"/>
</dbReference>
<comment type="subcellular location">
    <subcellularLocation>
        <location evidence="1">Cell membrane</location>
        <topology evidence="1">Multi-pass membrane protein</topology>
    </subcellularLocation>
</comment>
<dbReference type="PROSITE" id="PS00211">
    <property type="entry name" value="ABC_TRANSPORTER_1"/>
    <property type="match status" value="2"/>
</dbReference>
<feature type="transmembrane region" description="Helical" evidence="10">
    <location>
        <begin position="306"/>
        <end position="332"/>
    </location>
</feature>
<comment type="caution">
    <text evidence="13">The sequence shown here is derived from an EMBL/GenBank/DDBJ whole genome shotgun (WGS) entry which is preliminary data.</text>
</comment>
<feature type="transmembrane region" description="Helical" evidence="10">
    <location>
        <begin position="344"/>
        <end position="368"/>
    </location>
</feature>
<dbReference type="FunFam" id="1.20.1560.10:FF:000055">
    <property type="entry name" value="ABC multidrug transporter (Eurofung)"/>
    <property type="match status" value="1"/>
</dbReference>
<reference evidence="13 14" key="1">
    <citation type="submission" date="2018-12" db="EMBL/GenBank/DDBJ databases">
        <title>Genome sequence and assembly of Colletotrichum trifolii.</title>
        <authorList>
            <person name="Gan P."/>
            <person name="Shirasu K."/>
        </authorList>
    </citation>
    <scope>NUCLEOTIDE SEQUENCE [LARGE SCALE GENOMIC DNA]</scope>
    <source>
        <strain evidence="13 14">543-2</strain>
    </source>
</reference>
<dbReference type="InterPro" id="IPR003439">
    <property type="entry name" value="ABC_transporter-like_ATP-bd"/>
</dbReference>
<dbReference type="InterPro" id="IPR017871">
    <property type="entry name" value="ABC_transporter-like_CS"/>
</dbReference>
<dbReference type="InterPro" id="IPR027417">
    <property type="entry name" value="P-loop_NTPase"/>
</dbReference>
<dbReference type="InterPro" id="IPR050173">
    <property type="entry name" value="ABC_transporter_C-like"/>
</dbReference>
<keyword evidence="6" id="KW-0067">ATP-binding</keyword>
<evidence type="ECO:0000256" key="4">
    <source>
        <dbReference type="ARBA" id="ARBA00022692"/>
    </source>
</evidence>
<keyword evidence="4 10" id="KW-0812">Transmembrane</keyword>
<protein>
    <submittedName>
        <fullName evidence="13">ABC transporter FUM19</fullName>
    </submittedName>
</protein>
<dbReference type="SUPFAM" id="SSF90123">
    <property type="entry name" value="ABC transporter transmembrane region"/>
    <property type="match status" value="2"/>
</dbReference>
<feature type="transmembrane region" description="Helical" evidence="10">
    <location>
        <begin position="842"/>
        <end position="859"/>
    </location>
</feature>
<dbReference type="InterPro" id="IPR044746">
    <property type="entry name" value="ABCC_6TM_D1"/>
</dbReference>
<keyword evidence="3" id="KW-1003">Cell membrane</keyword>
<feature type="transmembrane region" description="Helical" evidence="10">
    <location>
        <begin position="151"/>
        <end position="173"/>
    </location>
</feature>
<evidence type="ECO:0000256" key="2">
    <source>
        <dbReference type="ARBA" id="ARBA00022448"/>
    </source>
</evidence>
<dbReference type="InterPro" id="IPR036259">
    <property type="entry name" value="MFS_trans_sf"/>
</dbReference>
<feature type="compositionally biased region" description="Low complexity" evidence="9">
    <location>
        <begin position="21"/>
        <end position="32"/>
    </location>
</feature>
<feature type="transmembrane region" description="Helical" evidence="10">
    <location>
        <begin position="667"/>
        <end position="690"/>
    </location>
</feature>
<dbReference type="GO" id="GO:0140359">
    <property type="term" value="F:ABC-type transporter activity"/>
    <property type="evidence" value="ECO:0007669"/>
    <property type="project" value="InterPro"/>
</dbReference>
<feature type="compositionally biased region" description="Polar residues" evidence="9">
    <location>
        <begin position="1"/>
        <end position="17"/>
    </location>
</feature>
<dbReference type="GO" id="GO:0016887">
    <property type="term" value="F:ATP hydrolysis activity"/>
    <property type="evidence" value="ECO:0007669"/>
    <property type="project" value="InterPro"/>
</dbReference>
<evidence type="ECO:0000259" key="11">
    <source>
        <dbReference type="PROSITE" id="PS50893"/>
    </source>
</evidence>
<dbReference type="STRING" id="5466.A0A4R8RDN8"/>
<evidence type="ECO:0000256" key="3">
    <source>
        <dbReference type="ARBA" id="ARBA00022475"/>
    </source>
</evidence>
<feature type="domain" description="ABC transporter" evidence="11">
    <location>
        <begin position="942"/>
        <end position="1171"/>
    </location>
</feature>
<dbReference type="InterPro" id="IPR011527">
    <property type="entry name" value="ABC1_TM_dom"/>
</dbReference>
<feature type="transmembrane region" description="Helical" evidence="10">
    <location>
        <begin position="1358"/>
        <end position="1391"/>
    </location>
</feature>
<feature type="transmembrane region" description="Helical" evidence="10">
    <location>
        <begin position="61"/>
        <end position="79"/>
    </location>
</feature>